<dbReference type="VEuPathDB" id="VectorBase:MDOA015260"/>
<gene>
    <name evidence="2" type="primary">101891924</name>
    <name evidence="4" type="synonym">LOC101891924</name>
</gene>
<sequence length="422" mass="48769">MIPQRFIQKYKCECFQPYNYCNCPYKAIAAKVLVENIQDVAETLKEIMTLCHIPNHKAKLSIDIITYYFLHFEEVLERIDAIPRKRLSKEDLFHDLQRKCGMDRMESQIAYSIIKRAFRAFYHGSGEGGVPNPWLSKQLKHTCECMWAHAAKRTAQVNAAYQGMFAISQKALEGKIKNLYKGLYDRMQAKPQPDETQECTCTTCAARIMRESLKPVRVTTQMHTISDPYEEMYRRVVDKILYDHENNEEHEDVQFDAKPKCTCPSSLQMDNNHRYYQEAAKLCNTGYGQGPFDCRWFSITKEEYDEDDKEPTVKLPEEFPCPPWPEEGAYSSCESDCDCNCEVCTCQTEGDFECEEGVGAEDEDEDNGISKEDSLYSKIEDEISSEGSDLKSDLEVTSNDVYSLQCMVKKPVKLQNNIRQIY</sequence>
<dbReference type="AlphaFoldDB" id="A0A1I8NHP5"/>
<dbReference type="EnsemblMetazoa" id="MDOA015260-RA">
    <property type="protein sequence ID" value="MDOA015260-PA"/>
    <property type="gene ID" value="MDOA015260"/>
</dbReference>
<evidence type="ECO:0000313" key="3">
    <source>
        <dbReference type="Proteomes" id="UP001652621"/>
    </source>
</evidence>
<name>A0A1I8NHP5_MUSDO</name>
<reference evidence="2" key="1">
    <citation type="submission" date="2020-05" db="UniProtKB">
        <authorList>
            <consortium name="EnsemblMetazoa"/>
        </authorList>
    </citation>
    <scope>IDENTIFICATION</scope>
    <source>
        <strain evidence="2">Aabys</strain>
    </source>
</reference>
<organism evidence="2">
    <name type="scientific">Musca domestica</name>
    <name type="common">House fly</name>
    <dbReference type="NCBI Taxonomy" id="7370"/>
    <lineage>
        <taxon>Eukaryota</taxon>
        <taxon>Metazoa</taxon>
        <taxon>Ecdysozoa</taxon>
        <taxon>Arthropoda</taxon>
        <taxon>Hexapoda</taxon>
        <taxon>Insecta</taxon>
        <taxon>Pterygota</taxon>
        <taxon>Neoptera</taxon>
        <taxon>Endopterygota</taxon>
        <taxon>Diptera</taxon>
        <taxon>Brachycera</taxon>
        <taxon>Muscomorpha</taxon>
        <taxon>Muscoidea</taxon>
        <taxon>Muscidae</taxon>
        <taxon>Musca</taxon>
    </lineage>
</organism>
<reference evidence="4" key="2">
    <citation type="submission" date="2025-04" db="UniProtKB">
        <authorList>
            <consortium name="RefSeq"/>
        </authorList>
    </citation>
    <scope>IDENTIFICATION</scope>
    <source>
        <strain evidence="4">Aabys</strain>
    </source>
</reference>
<dbReference type="eggNOG" id="ENOG502TCWR">
    <property type="taxonomic scope" value="Eukaryota"/>
</dbReference>
<proteinExistence type="predicted"/>
<dbReference type="RefSeq" id="XP_005182945.1">
    <property type="nucleotide sequence ID" value="XM_005182888.2"/>
</dbReference>
<dbReference type="OrthoDB" id="7880482at2759"/>
<feature type="compositionally biased region" description="Acidic residues" evidence="1">
    <location>
        <begin position="357"/>
        <end position="367"/>
    </location>
</feature>
<dbReference type="KEGG" id="mde:101891924"/>
<keyword evidence="3" id="KW-1185">Reference proteome</keyword>
<dbReference type="Proteomes" id="UP001652621">
    <property type="component" value="Unplaced"/>
</dbReference>
<evidence type="ECO:0000256" key="1">
    <source>
        <dbReference type="SAM" id="MobiDB-lite"/>
    </source>
</evidence>
<feature type="region of interest" description="Disordered" evidence="1">
    <location>
        <begin position="357"/>
        <end position="376"/>
    </location>
</feature>
<evidence type="ECO:0000313" key="2">
    <source>
        <dbReference type="EnsemblMetazoa" id="MDOA015260-PA"/>
    </source>
</evidence>
<evidence type="ECO:0000313" key="4">
    <source>
        <dbReference type="RefSeq" id="XP_005182945.1"/>
    </source>
</evidence>
<dbReference type="GeneID" id="101891924"/>
<protein>
    <submittedName>
        <fullName evidence="4">Uncharacterized protein LOC101891924 isoform X1</fullName>
    </submittedName>
</protein>
<accession>A0A1I8NHP5</accession>
<dbReference type="VEuPathDB" id="VectorBase:MDOMA2_015527"/>